<dbReference type="GO" id="GO:0016301">
    <property type="term" value="F:kinase activity"/>
    <property type="evidence" value="ECO:0007669"/>
    <property type="project" value="UniProtKB-KW"/>
</dbReference>
<keyword evidence="4" id="KW-1185">Reference proteome</keyword>
<dbReference type="AlphaFoldDB" id="A0A9P1C8G6"/>
<sequence length="71" mass="7984">MREVAKEWFLSLAGKEAQVPLNQHQLESLGGTMWHLFAANDHTWCAFKLYDHDGTGSISQPNLRKAMAGEL</sequence>
<evidence type="ECO:0000313" key="4">
    <source>
        <dbReference type="Proteomes" id="UP001152797"/>
    </source>
</evidence>
<evidence type="ECO:0000259" key="1">
    <source>
        <dbReference type="PROSITE" id="PS50222"/>
    </source>
</evidence>
<evidence type="ECO:0000313" key="2">
    <source>
        <dbReference type="EMBL" id="CAI3986725.1"/>
    </source>
</evidence>
<keyword evidence="3" id="KW-0418">Kinase</keyword>
<dbReference type="GO" id="GO:0005509">
    <property type="term" value="F:calcium ion binding"/>
    <property type="evidence" value="ECO:0007669"/>
    <property type="project" value="InterPro"/>
</dbReference>
<dbReference type="InterPro" id="IPR011992">
    <property type="entry name" value="EF-hand-dom_pair"/>
</dbReference>
<organism evidence="2">
    <name type="scientific">Cladocopium goreaui</name>
    <dbReference type="NCBI Taxonomy" id="2562237"/>
    <lineage>
        <taxon>Eukaryota</taxon>
        <taxon>Sar</taxon>
        <taxon>Alveolata</taxon>
        <taxon>Dinophyceae</taxon>
        <taxon>Suessiales</taxon>
        <taxon>Symbiodiniaceae</taxon>
        <taxon>Cladocopium</taxon>
    </lineage>
</organism>
<protein>
    <submittedName>
        <fullName evidence="3">Serine/threonine-protein kinase 36</fullName>
    </submittedName>
</protein>
<feature type="non-terminal residue" evidence="2">
    <location>
        <position position="71"/>
    </location>
</feature>
<evidence type="ECO:0000313" key="3">
    <source>
        <dbReference type="EMBL" id="CAL4774037.1"/>
    </source>
</evidence>
<comment type="caution">
    <text evidence="2">The sequence shown here is derived from an EMBL/GenBank/DDBJ whole genome shotgun (WGS) entry which is preliminary data.</text>
</comment>
<dbReference type="PROSITE" id="PS50222">
    <property type="entry name" value="EF_HAND_2"/>
    <property type="match status" value="1"/>
</dbReference>
<reference evidence="3 4" key="2">
    <citation type="submission" date="2024-05" db="EMBL/GenBank/DDBJ databases">
        <authorList>
            <person name="Chen Y."/>
            <person name="Shah S."/>
            <person name="Dougan E. K."/>
            <person name="Thang M."/>
            <person name="Chan C."/>
        </authorList>
    </citation>
    <scope>NUCLEOTIDE SEQUENCE [LARGE SCALE GENOMIC DNA]</scope>
</reference>
<dbReference type="EMBL" id="CAMXCT020001110">
    <property type="protein sequence ID" value="CAL1140100.1"/>
    <property type="molecule type" value="Genomic_DNA"/>
</dbReference>
<name>A0A9P1C8G6_9DINO</name>
<dbReference type="OrthoDB" id="544685at2759"/>
<accession>A0A9P1C8G6</accession>
<dbReference type="SUPFAM" id="SSF47473">
    <property type="entry name" value="EF-hand"/>
    <property type="match status" value="1"/>
</dbReference>
<gene>
    <name evidence="2" type="ORF">C1SCF055_LOCUS14056</name>
</gene>
<dbReference type="EMBL" id="CAMXCT010001110">
    <property type="protein sequence ID" value="CAI3986725.1"/>
    <property type="molecule type" value="Genomic_DNA"/>
</dbReference>
<dbReference type="EMBL" id="CAMXCT030001110">
    <property type="protein sequence ID" value="CAL4774037.1"/>
    <property type="molecule type" value="Genomic_DNA"/>
</dbReference>
<dbReference type="InterPro" id="IPR002048">
    <property type="entry name" value="EF_hand_dom"/>
</dbReference>
<reference evidence="2" key="1">
    <citation type="submission" date="2022-10" db="EMBL/GenBank/DDBJ databases">
        <authorList>
            <person name="Chen Y."/>
            <person name="Dougan E. K."/>
            <person name="Chan C."/>
            <person name="Rhodes N."/>
            <person name="Thang M."/>
        </authorList>
    </citation>
    <scope>NUCLEOTIDE SEQUENCE</scope>
</reference>
<feature type="domain" description="EF-hand" evidence="1">
    <location>
        <begin position="38"/>
        <end position="71"/>
    </location>
</feature>
<dbReference type="Proteomes" id="UP001152797">
    <property type="component" value="Unassembled WGS sequence"/>
</dbReference>
<keyword evidence="3" id="KW-0808">Transferase</keyword>
<proteinExistence type="predicted"/>